<dbReference type="Pfam" id="PF06201">
    <property type="entry name" value="PITH"/>
    <property type="match status" value="1"/>
</dbReference>
<feature type="compositionally biased region" description="Low complexity" evidence="3">
    <location>
        <begin position="172"/>
        <end position="186"/>
    </location>
</feature>
<dbReference type="PROSITE" id="PS51352">
    <property type="entry name" value="THIOREDOXIN_2"/>
    <property type="match status" value="1"/>
</dbReference>
<comment type="caution">
    <text evidence="6">The sequence shown here is derived from an EMBL/GenBank/DDBJ whole genome shotgun (WGS) entry which is preliminary data.</text>
</comment>
<sequence>MGRLKIREQKFLKALRYPSIFKKLLGSSNPGSILHVTNEDLVQPYPEPVKMGFAMSELPSAYIYSQTNSVTTIPNDEKDAWLGQIHLAGIIGPTLHPHFYFAATNTPKNRGVLQCLPQPLQNVTDPNMSILSVIGAVMRGGTDQQKSDLYSTLHEKSEMMEFDHPPAQSALAVQTQSASPSSQSASLEPPTASTEDMSEIDLSRYTSLLWEHAAKLGERPVEEPGQISVYPPRFRLQVTLAGQTAVTIANIVNVLKALTLNLSVTVEILPILEPTTDDENPKKVYADWCGPCKQIAPIYEQLSAQLTRPNKITFTRINTDKQQELAAAYGVRALPTFMIFKNARTIQTLTGAEPQKLSQAIKKLANEADALGGGKESSGGFSLGESSDSSAPSWLSLSSLPKGYKDVTDQIDIKGLELLNCDSSFGSVRTLFDATAPSKKEDKKDWIESDTDEQLMLYVPFQSTLKVHSLYITSHALASSDDDEEPMRPKTIKLFINKPHILGFEEAEDVPETQTMTLASRDWDPKSGTAKVELRFVKFQNVTSLVMFVVDGDGTREKIRIDRVRIVGETGEKRNPGKLEKVGDDD</sequence>
<dbReference type="SUPFAM" id="SSF52833">
    <property type="entry name" value="Thioredoxin-like"/>
    <property type="match status" value="1"/>
</dbReference>
<feature type="compositionally biased region" description="Low complexity" evidence="3">
    <location>
        <begin position="378"/>
        <end position="391"/>
    </location>
</feature>
<keyword evidence="7" id="KW-1185">Reference proteome</keyword>
<accession>A0A0G2G960</accession>
<evidence type="ECO:0000256" key="3">
    <source>
        <dbReference type="SAM" id="MobiDB-lite"/>
    </source>
</evidence>
<feature type="region of interest" description="Disordered" evidence="3">
    <location>
        <begin position="166"/>
        <end position="196"/>
    </location>
</feature>
<feature type="domain" description="Thioredoxin" evidence="4">
    <location>
        <begin position="225"/>
        <end position="366"/>
    </location>
</feature>
<keyword evidence="2" id="KW-1015">Disulfide bond</keyword>
<dbReference type="SUPFAM" id="SSF49785">
    <property type="entry name" value="Galactose-binding domain-like"/>
    <property type="match status" value="1"/>
</dbReference>
<dbReference type="PROSITE" id="PS51532">
    <property type="entry name" value="PITH"/>
    <property type="match status" value="1"/>
</dbReference>
<evidence type="ECO:0000259" key="4">
    <source>
        <dbReference type="PROSITE" id="PS51352"/>
    </source>
</evidence>
<proteinExistence type="inferred from homology"/>
<dbReference type="Gene3D" id="3.40.30.10">
    <property type="entry name" value="Glutaredoxin"/>
    <property type="match status" value="1"/>
</dbReference>
<evidence type="ECO:0000313" key="7">
    <source>
        <dbReference type="Proteomes" id="UP000053317"/>
    </source>
</evidence>
<reference evidence="6 7" key="2">
    <citation type="submission" date="2015-05" db="EMBL/GenBank/DDBJ databases">
        <authorList>
            <person name="Morales-Cruz A."/>
            <person name="Amrine K.C."/>
            <person name="Cantu D."/>
        </authorList>
    </citation>
    <scope>NUCLEOTIDE SEQUENCE [LARGE SCALE GENOMIC DNA]</scope>
    <source>
        <strain evidence="6">UCRPC4</strain>
    </source>
</reference>
<dbReference type="Gene3D" id="2.60.120.470">
    <property type="entry name" value="PITH domain"/>
    <property type="match status" value="1"/>
</dbReference>
<dbReference type="OrthoDB" id="2121326at2759"/>
<dbReference type="Pfam" id="PF00085">
    <property type="entry name" value="Thioredoxin"/>
    <property type="match status" value="1"/>
</dbReference>
<evidence type="ECO:0000256" key="2">
    <source>
        <dbReference type="ARBA" id="ARBA00023157"/>
    </source>
</evidence>
<dbReference type="InterPro" id="IPR013766">
    <property type="entry name" value="Thioredoxin_domain"/>
</dbReference>
<dbReference type="InterPro" id="IPR036249">
    <property type="entry name" value="Thioredoxin-like_sf"/>
</dbReference>
<dbReference type="CDD" id="cd02947">
    <property type="entry name" value="TRX_family"/>
    <property type="match status" value="1"/>
</dbReference>
<name>A0A0G2G960_PHACM</name>
<evidence type="ECO:0000313" key="6">
    <source>
        <dbReference type="EMBL" id="KKY20218.1"/>
    </source>
</evidence>
<evidence type="ECO:0000259" key="5">
    <source>
        <dbReference type="PROSITE" id="PS51532"/>
    </source>
</evidence>
<reference evidence="6 7" key="1">
    <citation type="submission" date="2015-05" db="EMBL/GenBank/DDBJ databases">
        <title>Distinctive expansion of gene families associated with plant cell wall degradation and secondary metabolism in the genomes of grapevine trunk pathogens.</title>
        <authorList>
            <person name="Lawrence D.P."/>
            <person name="Travadon R."/>
            <person name="Rolshausen P.E."/>
            <person name="Baumgartner K."/>
        </authorList>
    </citation>
    <scope>NUCLEOTIDE SEQUENCE [LARGE SCALE GENOMIC DNA]</scope>
    <source>
        <strain evidence="6">UCRPC4</strain>
    </source>
</reference>
<evidence type="ECO:0000256" key="1">
    <source>
        <dbReference type="ARBA" id="ARBA00008987"/>
    </source>
</evidence>
<dbReference type="PANTHER" id="PTHR46115">
    <property type="entry name" value="THIOREDOXIN-LIKE PROTEIN 1"/>
    <property type="match status" value="1"/>
</dbReference>
<protein>
    <submittedName>
        <fullName evidence="6">Putative thioredoxin-like protein 1</fullName>
    </submittedName>
</protein>
<dbReference type="GO" id="GO:0005737">
    <property type="term" value="C:cytoplasm"/>
    <property type="evidence" value="ECO:0007669"/>
    <property type="project" value="UniProtKB-ARBA"/>
</dbReference>
<dbReference type="AlphaFoldDB" id="A0A0G2G960"/>
<feature type="domain" description="PITH" evidence="5">
    <location>
        <begin position="396"/>
        <end position="586"/>
    </location>
</feature>
<dbReference type="InterPro" id="IPR010400">
    <property type="entry name" value="PITH_dom"/>
</dbReference>
<feature type="region of interest" description="Disordered" evidence="3">
    <location>
        <begin position="372"/>
        <end position="391"/>
    </location>
</feature>
<dbReference type="EMBL" id="LCWF01000099">
    <property type="protein sequence ID" value="KKY20218.1"/>
    <property type="molecule type" value="Genomic_DNA"/>
</dbReference>
<dbReference type="Proteomes" id="UP000053317">
    <property type="component" value="Unassembled WGS sequence"/>
</dbReference>
<gene>
    <name evidence="6" type="ORF">UCRPC4_g04207</name>
</gene>
<comment type="similarity">
    <text evidence="1">Belongs to the thioredoxin family.</text>
</comment>
<organism evidence="6 7">
    <name type="scientific">Phaeomoniella chlamydospora</name>
    <name type="common">Phaeoacremonium chlamydosporum</name>
    <dbReference type="NCBI Taxonomy" id="158046"/>
    <lineage>
        <taxon>Eukaryota</taxon>
        <taxon>Fungi</taxon>
        <taxon>Dikarya</taxon>
        <taxon>Ascomycota</taxon>
        <taxon>Pezizomycotina</taxon>
        <taxon>Eurotiomycetes</taxon>
        <taxon>Chaetothyriomycetidae</taxon>
        <taxon>Phaeomoniellales</taxon>
        <taxon>Phaeomoniellaceae</taxon>
        <taxon>Phaeomoniella</taxon>
    </lineage>
</organism>
<dbReference type="InterPro" id="IPR008979">
    <property type="entry name" value="Galactose-bd-like_sf"/>
</dbReference>
<dbReference type="InterPro" id="IPR037047">
    <property type="entry name" value="PITH_dom_sf"/>
</dbReference>